<sequence length="64" mass="7186">MAAVFYQLSSSINPAFQSVRQVSSPLFREPLSAEAYLQHAKRHFLFIITAFAQDMFSTLSAGLF</sequence>
<dbReference type="STRING" id="887929.HMP0721_2128"/>
<protein>
    <submittedName>
        <fullName evidence="1">Uncharacterized protein</fullName>
    </submittedName>
</protein>
<dbReference type="EMBL" id="AEQN01000027">
    <property type="protein sequence ID" value="EFV00820.1"/>
    <property type="molecule type" value="Genomic_DNA"/>
</dbReference>
<dbReference type="Proteomes" id="UP000004754">
    <property type="component" value="Unassembled WGS sequence"/>
</dbReference>
<gene>
    <name evidence="1" type="ORF">HMP0721_2128</name>
</gene>
<name>E6MJE3_9FIRM</name>
<keyword evidence="2" id="KW-1185">Reference proteome</keyword>
<accession>E6MJE3</accession>
<reference evidence="1 2" key="1">
    <citation type="submission" date="2010-12" db="EMBL/GenBank/DDBJ databases">
        <authorList>
            <person name="Muzny D."/>
            <person name="Qin X."/>
            <person name="Deng J."/>
            <person name="Jiang H."/>
            <person name="Liu Y."/>
            <person name="Qu J."/>
            <person name="Song X.-Z."/>
            <person name="Zhang L."/>
            <person name="Thornton R."/>
            <person name="Coyle M."/>
            <person name="Francisco L."/>
            <person name="Jackson L."/>
            <person name="Javaid M."/>
            <person name="Korchina V."/>
            <person name="Kovar C."/>
            <person name="Mata R."/>
            <person name="Mathew T."/>
            <person name="Ngo R."/>
            <person name="Nguyen L."/>
            <person name="Nguyen N."/>
            <person name="Okwuonu G."/>
            <person name="Ongeri F."/>
            <person name="Pham C."/>
            <person name="Simmons D."/>
            <person name="Wilczek-Boney K."/>
            <person name="Hale W."/>
            <person name="Jakkamsetti A."/>
            <person name="Pham P."/>
            <person name="Ruth R."/>
            <person name="San Lucas F."/>
            <person name="Warren J."/>
            <person name="Zhang J."/>
            <person name="Zhao Z."/>
            <person name="Zhou C."/>
            <person name="Zhu D."/>
            <person name="Lee S."/>
            <person name="Bess C."/>
            <person name="Blankenburg K."/>
            <person name="Forbes L."/>
            <person name="Fu Q."/>
            <person name="Gubbala S."/>
            <person name="Hirani K."/>
            <person name="Jayaseelan J.C."/>
            <person name="Lara F."/>
            <person name="Munidasa M."/>
            <person name="Palculict T."/>
            <person name="Patil S."/>
            <person name="Pu L.-L."/>
            <person name="Saada N."/>
            <person name="Tang L."/>
            <person name="Weissenberger G."/>
            <person name="Zhu Y."/>
            <person name="Hemphill L."/>
            <person name="Shang Y."/>
            <person name="Youmans B."/>
            <person name="Ayvaz T."/>
            <person name="Ross M."/>
            <person name="Santibanez J."/>
            <person name="Aqrawi P."/>
            <person name="Gross S."/>
            <person name="Joshi V."/>
            <person name="Fowler G."/>
            <person name="Nazareth L."/>
            <person name="Reid J."/>
            <person name="Worley K."/>
            <person name="Petrosino J."/>
            <person name="Highlander S."/>
            <person name="Gibbs R."/>
        </authorList>
    </citation>
    <scope>NUCLEOTIDE SEQUENCE [LARGE SCALE GENOMIC DNA]</scope>
    <source>
        <strain evidence="1 2">ATCC 23263</strain>
    </source>
</reference>
<dbReference type="AlphaFoldDB" id="E6MJE3"/>
<comment type="caution">
    <text evidence="1">The sequence shown here is derived from an EMBL/GenBank/DDBJ whole genome shotgun (WGS) entry which is preliminary data.</text>
</comment>
<proteinExistence type="predicted"/>
<evidence type="ECO:0000313" key="1">
    <source>
        <dbReference type="EMBL" id="EFV00820.1"/>
    </source>
</evidence>
<organism evidence="1 2">
    <name type="scientific">Pseudoramibacter alactolyticus ATCC 23263</name>
    <dbReference type="NCBI Taxonomy" id="887929"/>
    <lineage>
        <taxon>Bacteria</taxon>
        <taxon>Bacillati</taxon>
        <taxon>Bacillota</taxon>
        <taxon>Clostridia</taxon>
        <taxon>Eubacteriales</taxon>
        <taxon>Eubacteriaceae</taxon>
        <taxon>Pseudoramibacter</taxon>
    </lineage>
</organism>
<evidence type="ECO:0000313" key="2">
    <source>
        <dbReference type="Proteomes" id="UP000004754"/>
    </source>
</evidence>
<dbReference type="HOGENOM" id="CLU_2864394_0_0_9"/>